<dbReference type="InterPro" id="IPR050799">
    <property type="entry name" value="ZIP_Transporter"/>
</dbReference>
<comment type="subcellular location">
    <subcellularLocation>
        <location evidence="1">Membrane</location>
        <topology evidence="1">Multi-pass membrane protein</topology>
    </subcellularLocation>
</comment>
<keyword evidence="3 6" id="KW-0812">Transmembrane</keyword>
<comment type="similarity">
    <text evidence="2">Belongs to the ZIP transporter (TC 2.A.5) family.</text>
</comment>
<evidence type="ECO:0000256" key="5">
    <source>
        <dbReference type="ARBA" id="ARBA00023136"/>
    </source>
</evidence>
<comment type="caution">
    <text evidence="7">The sequence shown here is derived from an EMBL/GenBank/DDBJ whole genome shotgun (WGS) entry which is preliminary data.</text>
</comment>
<evidence type="ECO:0000256" key="1">
    <source>
        <dbReference type="ARBA" id="ARBA00004141"/>
    </source>
</evidence>
<evidence type="ECO:0000313" key="8">
    <source>
        <dbReference type="EMBL" id="CAF3939224.1"/>
    </source>
</evidence>
<feature type="transmembrane region" description="Helical" evidence="6">
    <location>
        <begin position="9"/>
        <end position="29"/>
    </location>
</feature>
<sequence>MQFLSIDRLIFSFNLLPCLFLLTLCITINRSESCLLSNISYTICSSTDANLVFESKSVFGNEFITECDKHFIEKILDKSCSNFSIDSTRRKLLTTAESYGYAFLAVFIISILSVLGLLAFPPLYSLSFKYFLNLFTALAIGTLFGDTMFHLIPFALGVHNHSKHDEQTHSIVSIPDYTWKMLLSVSFFYSFYLLETFLHSCSHSQYKPVDVVTHSHTSMINPKQLVGNKENLEVTAIKIDTKLENGHRLHTQMHHNFHQNTPDELNRKSTANQLNETNKSNPNVCAPCAHLHDNLPKSSIVSHGFKKCSSKTNQYKPVPVVVIHESNDSSESKNTDACIKKSNETATIGWLVLVGDTIHNFADGLAIGAAFSQDLTLGITTTFAIGLHELPHEFGDYAILIRSGFSHSRAVFLNCITGTAAFIGCLIGVTLSSNDHIRQWIFTITIGMFIYISLVDLLPTLVADSQNDLKCFILVNIGMIVGIVIMFLLALFEDSLIRSSH</sequence>
<dbReference type="Proteomes" id="UP000663855">
    <property type="component" value="Unassembled WGS sequence"/>
</dbReference>
<dbReference type="GO" id="GO:0005886">
    <property type="term" value="C:plasma membrane"/>
    <property type="evidence" value="ECO:0007669"/>
    <property type="project" value="TreeGrafter"/>
</dbReference>
<dbReference type="EMBL" id="CAJNOV010004871">
    <property type="protein sequence ID" value="CAF1189856.1"/>
    <property type="molecule type" value="Genomic_DNA"/>
</dbReference>
<feature type="transmembrane region" description="Helical" evidence="6">
    <location>
        <begin position="471"/>
        <end position="492"/>
    </location>
</feature>
<accession>A0A814VJK2</accession>
<dbReference type="EMBL" id="CAJOBH010003134">
    <property type="protein sequence ID" value="CAF3939224.1"/>
    <property type="molecule type" value="Genomic_DNA"/>
</dbReference>
<feature type="transmembrane region" description="Helical" evidence="6">
    <location>
        <begin position="437"/>
        <end position="459"/>
    </location>
</feature>
<feature type="transmembrane region" description="Helical" evidence="6">
    <location>
        <begin position="132"/>
        <end position="157"/>
    </location>
</feature>
<feature type="transmembrane region" description="Helical" evidence="6">
    <location>
        <begin position="99"/>
        <end position="120"/>
    </location>
</feature>
<keyword evidence="4 6" id="KW-1133">Transmembrane helix</keyword>
<dbReference type="Proteomes" id="UP000681967">
    <property type="component" value="Unassembled WGS sequence"/>
</dbReference>
<dbReference type="InterPro" id="IPR003689">
    <property type="entry name" value="ZIP"/>
</dbReference>
<protein>
    <submittedName>
        <fullName evidence="7">Uncharacterized protein</fullName>
    </submittedName>
</protein>
<dbReference type="GO" id="GO:0005385">
    <property type="term" value="F:zinc ion transmembrane transporter activity"/>
    <property type="evidence" value="ECO:0007669"/>
    <property type="project" value="TreeGrafter"/>
</dbReference>
<evidence type="ECO:0000256" key="2">
    <source>
        <dbReference type="ARBA" id="ARBA00006939"/>
    </source>
</evidence>
<keyword evidence="5 6" id="KW-0472">Membrane</keyword>
<reference evidence="7" key="1">
    <citation type="submission" date="2021-02" db="EMBL/GenBank/DDBJ databases">
        <authorList>
            <person name="Nowell W R."/>
        </authorList>
    </citation>
    <scope>NUCLEOTIDE SEQUENCE</scope>
</reference>
<dbReference type="PANTHER" id="PTHR12191">
    <property type="entry name" value="SOLUTE CARRIER FAMILY 39"/>
    <property type="match status" value="1"/>
</dbReference>
<name>A0A814VJK2_9BILA</name>
<proteinExistence type="inferred from homology"/>
<dbReference type="Pfam" id="PF02535">
    <property type="entry name" value="Zip"/>
    <property type="match status" value="1"/>
</dbReference>
<feature type="transmembrane region" description="Helical" evidence="6">
    <location>
        <begin position="411"/>
        <end position="431"/>
    </location>
</feature>
<evidence type="ECO:0000313" key="7">
    <source>
        <dbReference type="EMBL" id="CAF1189856.1"/>
    </source>
</evidence>
<organism evidence="7 9">
    <name type="scientific">Rotaria magnacalcarata</name>
    <dbReference type="NCBI Taxonomy" id="392030"/>
    <lineage>
        <taxon>Eukaryota</taxon>
        <taxon>Metazoa</taxon>
        <taxon>Spiralia</taxon>
        <taxon>Gnathifera</taxon>
        <taxon>Rotifera</taxon>
        <taxon>Eurotatoria</taxon>
        <taxon>Bdelloidea</taxon>
        <taxon>Philodinida</taxon>
        <taxon>Philodinidae</taxon>
        <taxon>Rotaria</taxon>
    </lineage>
</organism>
<dbReference type="GO" id="GO:0071578">
    <property type="term" value="P:zinc ion import across plasma membrane"/>
    <property type="evidence" value="ECO:0007669"/>
    <property type="project" value="TreeGrafter"/>
</dbReference>
<dbReference type="AlphaFoldDB" id="A0A814VJK2"/>
<evidence type="ECO:0000256" key="6">
    <source>
        <dbReference type="SAM" id="Phobius"/>
    </source>
</evidence>
<dbReference type="PANTHER" id="PTHR12191:SF37">
    <property type="entry name" value="ZINC TRANSPORTER FOI"/>
    <property type="match status" value="1"/>
</dbReference>
<gene>
    <name evidence="8" type="ORF">BYL167_LOCUS10424</name>
    <name evidence="7" type="ORF">CJN711_LOCUS11453</name>
</gene>
<evidence type="ECO:0000256" key="4">
    <source>
        <dbReference type="ARBA" id="ARBA00022989"/>
    </source>
</evidence>
<evidence type="ECO:0000313" key="9">
    <source>
        <dbReference type="Proteomes" id="UP000663855"/>
    </source>
</evidence>
<evidence type="ECO:0000256" key="3">
    <source>
        <dbReference type="ARBA" id="ARBA00022692"/>
    </source>
</evidence>
<dbReference type="GO" id="GO:0140410">
    <property type="term" value="F:monoatomic cation:bicarbonate symporter activity"/>
    <property type="evidence" value="ECO:0007669"/>
    <property type="project" value="TreeGrafter"/>
</dbReference>
<dbReference type="GO" id="GO:0030003">
    <property type="term" value="P:intracellular monoatomic cation homeostasis"/>
    <property type="evidence" value="ECO:0007669"/>
    <property type="project" value="TreeGrafter"/>
</dbReference>